<dbReference type="RefSeq" id="WP_110502385.1">
    <property type="nucleotide sequence ID" value="NZ_QJVD01000024.1"/>
</dbReference>
<comment type="caution">
    <text evidence="1">The sequence shown here is derived from an EMBL/GenBank/DDBJ whole genome shotgun (WGS) entry which is preliminary data.</text>
</comment>
<gene>
    <name evidence="1" type="ORF">CVV68_17990</name>
</gene>
<keyword evidence="2" id="KW-1185">Reference proteome</keyword>
<sequence>MPSQIQPTRQAGAPRCWWTACNGWVLDVWGPGGRRRTPLDSASFATLLVTEAADWTAVQPNRLAM</sequence>
<dbReference type="AlphaFoldDB" id="A0A2V5L791"/>
<protein>
    <submittedName>
        <fullName evidence="1">Uncharacterized protein</fullName>
    </submittedName>
</protein>
<evidence type="ECO:0000313" key="2">
    <source>
        <dbReference type="Proteomes" id="UP000247832"/>
    </source>
</evidence>
<reference evidence="1 2" key="1">
    <citation type="submission" date="2018-05" db="EMBL/GenBank/DDBJ databases">
        <title>Genetic diversity of glacier-inhabiting Cryobacterium bacteria in China and description of Cryobacterium mengkeensis sp. nov. and Arthrobacter glacialis sp. nov.</title>
        <authorList>
            <person name="Liu Q."/>
            <person name="Xin Y.-H."/>
        </authorList>
    </citation>
    <scope>NUCLEOTIDE SEQUENCE [LARGE SCALE GENOMIC DNA]</scope>
    <source>
        <strain evidence="1 2">LI2</strain>
    </source>
</reference>
<dbReference type="EMBL" id="QJVD01000024">
    <property type="protein sequence ID" value="PYI65463.1"/>
    <property type="molecule type" value="Genomic_DNA"/>
</dbReference>
<name>A0A2V5L791_9MICC</name>
<proteinExistence type="predicted"/>
<organism evidence="1 2">
    <name type="scientific">Arthrobacter livingstonensis</name>
    <dbReference type="NCBI Taxonomy" id="670078"/>
    <lineage>
        <taxon>Bacteria</taxon>
        <taxon>Bacillati</taxon>
        <taxon>Actinomycetota</taxon>
        <taxon>Actinomycetes</taxon>
        <taxon>Micrococcales</taxon>
        <taxon>Micrococcaceae</taxon>
        <taxon>Arthrobacter</taxon>
    </lineage>
</organism>
<dbReference type="Proteomes" id="UP000247832">
    <property type="component" value="Unassembled WGS sequence"/>
</dbReference>
<accession>A0A2V5L791</accession>
<evidence type="ECO:0000313" key="1">
    <source>
        <dbReference type="EMBL" id="PYI65463.1"/>
    </source>
</evidence>